<organism evidence="1 2">
    <name type="scientific">Psylliodes chrysocephalus</name>
    <dbReference type="NCBI Taxonomy" id="3402493"/>
    <lineage>
        <taxon>Eukaryota</taxon>
        <taxon>Metazoa</taxon>
        <taxon>Ecdysozoa</taxon>
        <taxon>Arthropoda</taxon>
        <taxon>Hexapoda</taxon>
        <taxon>Insecta</taxon>
        <taxon>Pterygota</taxon>
        <taxon>Neoptera</taxon>
        <taxon>Endopterygota</taxon>
        <taxon>Coleoptera</taxon>
        <taxon>Polyphaga</taxon>
        <taxon>Cucujiformia</taxon>
        <taxon>Chrysomeloidea</taxon>
        <taxon>Chrysomelidae</taxon>
        <taxon>Galerucinae</taxon>
        <taxon>Alticini</taxon>
        <taxon>Psylliodes</taxon>
    </lineage>
</organism>
<gene>
    <name evidence="1" type="ORF">PSYICH_LOCUS14813</name>
</gene>
<evidence type="ECO:0000313" key="2">
    <source>
        <dbReference type="Proteomes" id="UP001153636"/>
    </source>
</evidence>
<reference evidence="1" key="1">
    <citation type="submission" date="2022-01" db="EMBL/GenBank/DDBJ databases">
        <authorList>
            <person name="King R."/>
        </authorList>
    </citation>
    <scope>NUCLEOTIDE SEQUENCE</scope>
</reference>
<keyword evidence="2" id="KW-1185">Reference proteome</keyword>
<sequence>MFQNYSAMYLGIMIGTFKVPTYYECPARLSADKFSIQRVLVKPAKSLAARKEDNLAIRLPVLPHESKNYNPMPYIFRVPGTSIPIKIANLTARSPPFHILLDHTIAVVWLLFAQNTYDCPLGINQLQWALAFLKTIQDPNGDYTEDVKICIDAIEEILVKDYADLQQEINSANQLDESVHYGGGALGSSTLVTQDIPFSLNYSEILNRHQAAASDVPGFTLSAVECEEELEKLKEAAGVKSIEKLDSKSKEKAINVLRIWKTDQVEKIRGELKRLRSIEDKMKDIDENFQGYCDDGTEDFLAKCDQD</sequence>
<dbReference type="AlphaFoldDB" id="A0A9P0D9D7"/>
<proteinExistence type="predicted"/>
<dbReference type="EMBL" id="OV651820">
    <property type="protein sequence ID" value="CAH1114041.1"/>
    <property type="molecule type" value="Genomic_DNA"/>
</dbReference>
<protein>
    <submittedName>
        <fullName evidence="1">Uncharacterized protein</fullName>
    </submittedName>
</protein>
<evidence type="ECO:0000313" key="1">
    <source>
        <dbReference type="EMBL" id="CAH1114041.1"/>
    </source>
</evidence>
<dbReference type="OrthoDB" id="6578444at2759"/>
<dbReference type="Proteomes" id="UP001153636">
    <property type="component" value="Chromosome 8"/>
</dbReference>
<name>A0A9P0D9D7_9CUCU</name>
<accession>A0A9P0D9D7</accession>